<dbReference type="NCBIfam" id="TIGR00932">
    <property type="entry name" value="2a37"/>
    <property type="match status" value="1"/>
</dbReference>
<keyword evidence="7" id="KW-0630">Potassium</keyword>
<evidence type="ECO:0000256" key="5">
    <source>
        <dbReference type="ARBA" id="ARBA00022538"/>
    </source>
</evidence>
<feature type="transmembrane region" description="Helical" evidence="11">
    <location>
        <begin position="110"/>
        <end position="127"/>
    </location>
</feature>
<feature type="transmembrane region" description="Helical" evidence="11">
    <location>
        <begin position="172"/>
        <end position="194"/>
    </location>
</feature>
<keyword evidence="3" id="KW-0813">Transport</keyword>
<dbReference type="PROSITE" id="PS51201">
    <property type="entry name" value="RCK_N"/>
    <property type="match status" value="1"/>
</dbReference>
<evidence type="ECO:0000256" key="8">
    <source>
        <dbReference type="ARBA" id="ARBA00022989"/>
    </source>
</evidence>
<dbReference type="SUPFAM" id="SSF51735">
    <property type="entry name" value="NAD(P)-binding Rossmann-fold domains"/>
    <property type="match status" value="1"/>
</dbReference>
<evidence type="ECO:0000313" key="15">
    <source>
        <dbReference type="EMBL" id="SPZ08601.1"/>
    </source>
</evidence>
<evidence type="ECO:0000256" key="1">
    <source>
        <dbReference type="ARBA" id="ARBA00004127"/>
    </source>
</evidence>
<dbReference type="InterPro" id="IPR038770">
    <property type="entry name" value="Na+/solute_symporter_sf"/>
</dbReference>
<dbReference type="GO" id="GO:1902600">
    <property type="term" value="P:proton transmembrane transport"/>
    <property type="evidence" value="ECO:0007669"/>
    <property type="project" value="InterPro"/>
</dbReference>
<comment type="subcellular location">
    <subcellularLocation>
        <location evidence="1">Endomembrane system</location>
        <topology evidence="1">Multi-pass membrane protein</topology>
    </subcellularLocation>
</comment>
<dbReference type="InterPro" id="IPR036721">
    <property type="entry name" value="RCK_C_sf"/>
</dbReference>
<keyword evidence="4" id="KW-0050">Antiport</keyword>
<feature type="transmembrane region" description="Helical" evidence="11">
    <location>
        <begin position="267"/>
        <end position="286"/>
    </location>
</feature>
<accession>A0A2X2CPG1</accession>
<feature type="domain" description="RCK N-terminal" evidence="12">
    <location>
        <begin position="400"/>
        <end position="517"/>
    </location>
</feature>
<dbReference type="GO" id="GO:0005886">
    <property type="term" value="C:plasma membrane"/>
    <property type="evidence" value="ECO:0007669"/>
    <property type="project" value="TreeGrafter"/>
</dbReference>
<dbReference type="Pfam" id="PF02254">
    <property type="entry name" value="TrkA_N"/>
    <property type="match status" value="1"/>
</dbReference>
<evidence type="ECO:0000256" key="10">
    <source>
        <dbReference type="ARBA" id="ARBA00023136"/>
    </source>
</evidence>
<evidence type="ECO:0000256" key="2">
    <source>
        <dbReference type="ARBA" id="ARBA00005551"/>
    </source>
</evidence>
<sequence>MFIDLLLLLAASLVVISLIRRVGLPPLLGYLFVGLVLGPNALGWVQPDQSLPLIAEMGVVFLLFMLGLEFSLPRMLALRRVVFGLGSFQILLCSIPLALLLNLLGASPGTAALLGVGLSLSSTAIVTRELSTLGEVLTPHGQNTIGVLLFQDVVAVLLLTLIPVFSGHADTVWYWALPLTLGKTAVLFITLLAASRWLLPPLFREIGSSRSAELFLLLALLIVLLTAWLTHLMGLSMGFGAFLAGMLLGESHYRHQVEADLRPFRDVLLGLFFISVGMLIDIQVVIRQPGFVLLLVLALVVLKALIVALVVRNRFGDNATGWRTGVALAQGSEFCFALVAQARQEGLVEEMFSGALLTAVFISMAIAPVLLRNASRLARSLGLVSPTPVSDIASASEGLAGHVIICGFGRVGQSIARLLSLEKIPFTALDNDPVRVQEAVAIEASVHYGDSSRTELLEAVGIAHARLLVVAVDDPSRALAIVRLARQQRADLPILVRTRDSSLNADLRAAGASAVVPELLESSLMLGSQALLLLGLSERHVQERIDTIRRERYSLLQGYYQGAQADVLDAHRNSRIMLHAIYLPDNAHAVGRPLGSLELEALGLSLETIRRDGAELIITPELLLKAHDTVLLKGPVAALEQAEARLLAGMS</sequence>
<protein>
    <submittedName>
        <fullName evidence="14">Cation:proton antiporter</fullName>
    </submittedName>
    <submittedName>
        <fullName evidence="15">Glutathione-regulated potassium-efflux system protein KefB</fullName>
    </submittedName>
</protein>
<feature type="transmembrane region" description="Helical" evidence="11">
    <location>
        <begin position="351"/>
        <end position="371"/>
    </location>
</feature>
<dbReference type="InterPro" id="IPR036291">
    <property type="entry name" value="NAD(P)-bd_dom_sf"/>
</dbReference>
<dbReference type="InterPro" id="IPR006153">
    <property type="entry name" value="Cation/H_exchanger_TM"/>
</dbReference>
<keyword evidence="6 11" id="KW-0812">Transmembrane</keyword>
<evidence type="ECO:0000256" key="3">
    <source>
        <dbReference type="ARBA" id="ARBA00022448"/>
    </source>
</evidence>
<evidence type="ECO:0000259" key="12">
    <source>
        <dbReference type="PROSITE" id="PS51201"/>
    </source>
</evidence>
<feature type="transmembrane region" description="Helical" evidence="11">
    <location>
        <begin position="51"/>
        <end position="70"/>
    </location>
</feature>
<dbReference type="EMBL" id="UAUF01000012">
    <property type="protein sequence ID" value="SPZ08601.1"/>
    <property type="molecule type" value="Genomic_DNA"/>
</dbReference>
<dbReference type="Pfam" id="PF02080">
    <property type="entry name" value="TrkA_C"/>
    <property type="match status" value="1"/>
</dbReference>
<dbReference type="GO" id="GO:0015297">
    <property type="term" value="F:antiporter activity"/>
    <property type="evidence" value="ECO:0007669"/>
    <property type="project" value="UniProtKB-KW"/>
</dbReference>
<evidence type="ECO:0000256" key="9">
    <source>
        <dbReference type="ARBA" id="ARBA00023065"/>
    </source>
</evidence>
<keyword evidence="8 11" id="KW-1133">Transmembrane helix</keyword>
<dbReference type="PANTHER" id="PTHR46157:SF4">
    <property type="entry name" value="K(+) EFFLUX ANTIPORTER 3, CHLOROPLASTIC"/>
    <property type="match status" value="1"/>
</dbReference>
<dbReference type="EMBL" id="JADMCD010000002">
    <property type="protein sequence ID" value="MBF8640011.1"/>
    <property type="molecule type" value="Genomic_DNA"/>
</dbReference>
<dbReference type="InterPro" id="IPR006037">
    <property type="entry name" value="RCK_C"/>
</dbReference>
<dbReference type="Gene3D" id="1.20.1530.20">
    <property type="match status" value="1"/>
</dbReference>
<reference evidence="14 17" key="2">
    <citation type="submission" date="2020-10" db="EMBL/GenBank/DDBJ databases">
        <title>Genome sequences of Pseudomonas isolates.</title>
        <authorList>
            <person name="Wessels L."/>
            <person name="Reich F."/>
            <person name="Hammerl J."/>
        </authorList>
    </citation>
    <scope>NUCLEOTIDE SEQUENCE [LARGE SCALE GENOMIC DNA]</scope>
    <source>
        <strain evidence="14 17">20-MO00624-0</strain>
    </source>
</reference>
<dbReference type="InterPro" id="IPR004771">
    <property type="entry name" value="K/H_exchanger"/>
</dbReference>
<evidence type="ECO:0000313" key="14">
    <source>
        <dbReference type="EMBL" id="MBF8640011.1"/>
    </source>
</evidence>
<evidence type="ECO:0000256" key="11">
    <source>
        <dbReference type="SAM" id="Phobius"/>
    </source>
</evidence>
<dbReference type="PROSITE" id="PS51202">
    <property type="entry name" value="RCK_C"/>
    <property type="match status" value="1"/>
</dbReference>
<dbReference type="InterPro" id="IPR003148">
    <property type="entry name" value="RCK_N"/>
</dbReference>
<evidence type="ECO:0000256" key="7">
    <source>
        <dbReference type="ARBA" id="ARBA00022958"/>
    </source>
</evidence>
<dbReference type="RefSeq" id="WP_010795063.1">
    <property type="nucleotide sequence ID" value="NZ_FQYS01000001.1"/>
</dbReference>
<keyword evidence="9" id="KW-0406">Ion transport</keyword>
<keyword evidence="17" id="KW-1185">Reference proteome</keyword>
<feature type="domain" description="RCK C-terminal" evidence="13">
    <location>
        <begin position="565"/>
        <end position="648"/>
    </location>
</feature>
<keyword evidence="5" id="KW-0633">Potassium transport</keyword>
<organism evidence="15 16">
    <name type="scientific">Pseudomonas luteola</name>
    <dbReference type="NCBI Taxonomy" id="47886"/>
    <lineage>
        <taxon>Bacteria</taxon>
        <taxon>Pseudomonadati</taxon>
        <taxon>Pseudomonadota</taxon>
        <taxon>Gammaproteobacteria</taxon>
        <taxon>Pseudomonadales</taxon>
        <taxon>Pseudomonadaceae</taxon>
        <taxon>Pseudomonas</taxon>
    </lineage>
</organism>
<evidence type="ECO:0000313" key="16">
    <source>
        <dbReference type="Proteomes" id="UP000250443"/>
    </source>
</evidence>
<dbReference type="GO" id="GO:0008324">
    <property type="term" value="F:monoatomic cation transmembrane transporter activity"/>
    <property type="evidence" value="ECO:0007669"/>
    <property type="project" value="InterPro"/>
</dbReference>
<keyword evidence="10 11" id="KW-0472">Membrane</keyword>
<feature type="transmembrane region" description="Helical" evidence="11">
    <location>
        <begin position="214"/>
        <end position="247"/>
    </location>
</feature>
<dbReference type="AlphaFoldDB" id="A0A2X2CPG1"/>
<dbReference type="GO" id="GO:0012505">
    <property type="term" value="C:endomembrane system"/>
    <property type="evidence" value="ECO:0007669"/>
    <property type="project" value="UniProtKB-SubCell"/>
</dbReference>
<dbReference type="Gene3D" id="3.40.50.720">
    <property type="entry name" value="NAD(P)-binding Rossmann-like Domain"/>
    <property type="match status" value="1"/>
</dbReference>
<dbReference type="SUPFAM" id="SSF116726">
    <property type="entry name" value="TrkA C-terminal domain-like"/>
    <property type="match status" value="1"/>
</dbReference>
<comment type="similarity">
    <text evidence="2">Belongs to the monovalent cation:proton antiporter 2 (CPA2) transporter (TC 2.A.37) family.</text>
</comment>
<dbReference type="GO" id="GO:0006813">
    <property type="term" value="P:potassium ion transport"/>
    <property type="evidence" value="ECO:0007669"/>
    <property type="project" value="UniProtKB-KW"/>
</dbReference>
<evidence type="ECO:0000256" key="6">
    <source>
        <dbReference type="ARBA" id="ARBA00022692"/>
    </source>
</evidence>
<dbReference type="Proteomes" id="UP000626180">
    <property type="component" value="Unassembled WGS sequence"/>
</dbReference>
<feature type="transmembrane region" description="Helical" evidence="11">
    <location>
        <begin position="291"/>
        <end position="311"/>
    </location>
</feature>
<feature type="transmembrane region" description="Helical" evidence="11">
    <location>
        <begin position="82"/>
        <end position="104"/>
    </location>
</feature>
<evidence type="ECO:0000256" key="4">
    <source>
        <dbReference type="ARBA" id="ARBA00022449"/>
    </source>
</evidence>
<dbReference type="FunFam" id="3.40.50.720:FF:000036">
    <property type="entry name" value="Glutathione-regulated potassium-efflux system protein KefB"/>
    <property type="match status" value="1"/>
</dbReference>
<gene>
    <name evidence="15" type="primary">kefB2</name>
    <name evidence="14" type="ORF">IRZ65_04865</name>
    <name evidence="15" type="ORF">NCTC11842_02870</name>
</gene>
<evidence type="ECO:0000259" key="13">
    <source>
        <dbReference type="PROSITE" id="PS51202"/>
    </source>
</evidence>
<reference evidence="15 16" key="1">
    <citation type="submission" date="2018-06" db="EMBL/GenBank/DDBJ databases">
        <authorList>
            <consortium name="Pathogen Informatics"/>
            <person name="Doyle S."/>
        </authorList>
    </citation>
    <scope>NUCLEOTIDE SEQUENCE [LARGE SCALE GENOMIC DNA]</scope>
    <source>
        <strain evidence="15 16">NCTC11842</strain>
    </source>
</reference>
<feature type="transmembrane region" description="Helical" evidence="11">
    <location>
        <begin position="147"/>
        <end position="166"/>
    </location>
</feature>
<dbReference type="Pfam" id="PF00999">
    <property type="entry name" value="Na_H_Exchanger"/>
    <property type="match status" value="1"/>
</dbReference>
<proteinExistence type="inferred from homology"/>
<name>A0A2X2CPG1_PSELU</name>
<dbReference type="PANTHER" id="PTHR46157">
    <property type="entry name" value="K(+) EFFLUX ANTIPORTER 3, CHLOROPLASTIC"/>
    <property type="match status" value="1"/>
</dbReference>
<dbReference type="Gene3D" id="3.30.70.1450">
    <property type="entry name" value="Regulator of K+ conductance, C-terminal domain"/>
    <property type="match status" value="1"/>
</dbReference>
<evidence type="ECO:0000313" key="17">
    <source>
        <dbReference type="Proteomes" id="UP000626180"/>
    </source>
</evidence>
<dbReference type="Proteomes" id="UP000250443">
    <property type="component" value="Unassembled WGS sequence"/>
</dbReference>